<sequence>SSRTLSQAALLARGPRHRALTSDRPDRAPFFDRSQLHTACSHKIAVNLIYIRTVSFCGLLITERASHAVILASSSSVNQGSLKKIIGAVN</sequence>
<dbReference type="EnsemblMetazoa" id="SMAR009968-RA">
    <property type="protein sequence ID" value="SMAR009968-PA"/>
    <property type="gene ID" value="SMAR009968"/>
</dbReference>
<accession>T1J8D8</accession>
<dbReference type="HOGENOM" id="CLU_2447071_0_0_1"/>
<dbReference type="Proteomes" id="UP000014500">
    <property type="component" value="Unassembled WGS sequence"/>
</dbReference>
<reference evidence="1" key="2">
    <citation type="submission" date="2015-02" db="UniProtKB">
        <authorList>
            <consortium name="EnsemblMetazoa"/>
        </authorList>
    </citation>
    <scope>IDENTIFICATION</scope>
</reference>
<proteinExistence type="predicted"/>
<protein>
    <submittedName>
        <fullName evidence="1">Uncharacterized protein</fullName>
    </submittedName>
</protein>
<evidence type="ECO:0000313" key="2">
    <source>
        <dbReference type="Proteomes" id="UP000014500"/>
    </source>
</evidence>
<keyword evidence="2" id="KW-1185">Reference proteome</keyword>
<evidence type="ECO:0000313" key="1">
    <source>
        <dbReference type="EnsemblMetazoa" id="SMAR009968-PA"/>
    </source>
</evidence>
<reference evidence="2" key="1">
    <citation type="submission" date="2011-05" db="EMBL/GenBank/DDBJ databases">
        <authorList>
            <person name="Richards S.R."/>
            <person name="Qu J."/>
            <person name="Jiang H."/>
            <person name="Jhangiani S.N."/>
            <person name="Agravi P."/>
            <person name="Goodspeed R."/>
            <person name="Gross S."/>
            <person name="Mandapat C."/>
            <person name="Jackson L."/>
            <person name="Mathew T."/>
            <person name="Pu L."/>
            <person name="Thornton R."/>
            <person name="Saada N."/>
            <person name="Wilczek-Boney K.B."/>
            <person name="Lee S."/>
            <person name="Kovar C."/>
            <person name="Wu Y."/>
            <person name="Scherer S.E."/>
            <person name="Worley K.C."/>
            <person name="Muzny D.M."/>
            <person name="Gibbs R."/>
        </authorList>
    </citation>
    <scope>NUCLEOTIDE SEQUENCE</scope>
    <source>
        <strain evidence="2">Brora</strain>
    </source>
</reference>
<name>T1J8D8_STRMM</name>
<dbReference type="EMBL" id="JH431954">
    <property type="status" value="NOT_ANNOTATED_CDS"/>
    <property type="molecule type" value="Genomic_DNA"/>
</dbReference>
<organism evidence="1 2">
    <name type="scientific">Strigamia maritima</name>
    <name type="common">European centipede</name>
    <name type="synonym">Geophilus maritimus</name>
    <dbReference type="NCBI Taxonomy" id="126957"/>
    <lineage>
        <taxon>Eukaryota</taxon>
        <taxon>Metazoa</taxon>
        <taxon>Ecdysozoa</taxon>
        <taxon>Arthropoda</taxon>
        <taxon>Myriapoda</taxon>
        <taxon>Chilopoda</taxon>
        <taxon>Pleurostigmophora</taxon>
        <taxon>Geophilomorpha</taxon>
        <taxon>Linotaeniidae</taxon>
        <taxon>Strigamia</taxon>
    </lineage>
</organism>
<dbReference type="AlphaFoldDB" id="T1J8D8"/>